<dbReference type="EMBL" id="BDDD01000092">
    <property type="protein sequence ID" value="GAV59007.1"/>
    <property type="molecule type" value="Genomic_DNA"/>
</dbReference>
<feature type="repeat" description="PPR" evidence="2">
    <location>
        <begin position="447"/>
        <end position="481"/>
    </location>
</feature>
<dbReference type="InParanoid" id="A0A1Q3ATD3"/>
<gene>
    <name evidence="4" type="ORF">CFOL_v3_02540</name>
</gene>
<comment type="caution">
    <text evidence="4">The sequence shown here is derived from an EMBL/GenBank/DDBJ whole genome shotgun (WGS) entry which is preliminary data.</text>
</comment>
<feature type="coiled-coil region" evidence="3">
    <location>
        <begin position="594"/>
        <end position="628"/>
    </location>
</feature>
<protein>
    <submittedName>
        <fullName evidence="4">PPR domain-containing protein/PPR_1 domain-containing protein</fullName>
    </submittedName>
</protein>
<reference evidence="5" key="1">
    <citation type="submission" date="2016-04" db="EMBL/GenBank/DDBJ databases">
        <title>Cephalotus genome sequencing.</title>
        <authorList>
            <person name="Fukushima K."/>
            <person name="Hasebe M."/>
            <person name="Fang X."/>
        </authorList>
    </citation>
    <scope>NUCLEOTIDE SEQUENCE [LARGE SCALE GENOMIC DNA]</scope>
    <source>
        <strain evidence="5">cv. St1</strain>
    </source>
</reference>
<evidence type="ECO:0000256" key="2">
    <source>
        <dbReference type="PROSITE-ProRule" id="PRU00708"/>
    </source>
</evidence>
<accession>A0A1Q3ATD3</accession>
<dbReference type="PANTHER" id="PTHR47937:SF2">
    <property type="entry name" value="PENTATRICOPEPTIDE (PPR) REPEAT-CONTAINING PROTEIN, PF01535'-RELATED"/>
    <property type="match status" value="1"/>
</dbReference>
<feature type="repeat" description="PPR" evidence="2">
    <location>
        <begin position="371"/>
        <end position="406"/>
    </location>
</feature>
<proteinExistence type="predicted"/>
<dbReference type="SUPFAM" id="SSF81901">
    <property type="entry name" value="HCP-like"/>
    <property type="match status" value="1"/>
</dbReference>
<evidence type="ECO:0000313" key="5">
    <source>
        <dbReference type="Proteomes" id="UP000187406"/>
    </source>
</evidence>
<evidence type="ECO:0000256" key="1">
    <source>
        <dbReference type="ARBA" id="ARBA00022737"/>
    </source>
</evidence>
<keyword evidence="3" id="KW-0175">Coiled coil</keyword>
<organism evidence="4 5">
    <name type="scientific">Cephalotus follicularis</name>
    <name type="common">Albany pitcher plant</name>
    <dbReference type="NCBI Taxonomy" id="3775"/>
    <lineage>
        <taxon>Eukaryota</taxon>
        <taxon>Viridiplantae</taxon>
        <taxon>Streptophyta</taxon>
        <taxon>Embryophyta</taxon>
        <taxon>Tracheophyta</taxon>
        <taxon>Spermatophyta</taxon>
        <taxon>Magnoliopsida</taxon>
        <taxon>eudicotyledons</taxon>
        <taxon>Gunneridae</taxon>
        <taxon>Pentapetalae</taxon>
        <taxon>rosids</taxon>
        <taxon>fabids</taxon>
        <taxon>Oxalidales</taxon>
        <taxon>Cephalotaceae</taxon>
        <taxon>Cephalotus</taxon>
    </lineage>
</organism>
<name>A0A1Q3ATD3_CEPFO</name>
<dbReference type="Pfam" id="PF12854">
    <property type="entry name" value="PPR_1"/>
    <property type="match status" value="1"/>
</dbReference>
<dbReference type="Proteomes" id="UP000187406">
    <property type="component" value="Unassembled WGS sequence"/>
</dbReference>
<dbReference type="AlphaFoldDB" id="A0A1Q3ATD3"/>
<dbReference type="InterPro" id="IPR052308">
    <property type="entry name" value="PPR_domain-containing"/>
</dbReference>
<dbReference type="PROSITE" id="PS51375">
    <property type="entry name" value="PPR"/>
    <property type="match status" value="3"/>
</dbReference>
<dbReference type="Pfam" id="PF13812">
    <property type="entry name" value="PPR_3"/>
    <property type="match status" value="1"/>
</dbReference>
<dbReference type="Gene3D" id="1.25.40.10">
    <property type="entry name" value="Tetratricopeptide repeat domain"/>
    <property type="match status" value="4"/>
</dbReference>
<dbReference type="InterPro" id="IPR011990">
    <property type="entry name" value="TPR-like_helical_dom_sf"/>
</dbReference>
<keyword evidence="5" id="KW-1185">Reference proteome</keyword>
<dbReference type="OrthoDB" id="185373at2759"/>
<evidence type="ECO:0000313" key="4">
    <source>
        <dbReference type="EMBL" id="GAV59007.1"/>
    </source>
</evidence>
<feature type="repeat" description="PPR" evidence="2">
    <location>
        <begin position="331"/>
        <end position="365"/>
    </location>
</feature>
<dbReference type="STRING" id="3775.A0A1Q3ATD3"/>
<evidence type="ECO:0000256" key="3">
    <source>
        <dbReference type="SAM" id="Coils"/>
    </source>
</evidence>
<sequence>MAVYQLFRRSLPFTKKTHHLFWRPSICLGKELLSSNFRPPCRVLSLIDNKCFTDWQTARSNCLNLISDWRTISSTYDLSLDFEGYGPCDTNTEFVNTDFIARGRFDDCCRNSLDQHIQCWRSVNVHKTFQSLLRAGDLDAAYAYAHTPEGNGTPTVFTCNAVIAAMINANRHNDAIYLFQYFFQLSKGIYPNVASFNLLIKAYMDAYRVDMALVVYYGTQSRWVHSSVMGRVLIKGLIENGLLYTALSFLRVFSYEFEGDSILYNDVIKGFLDIDDIGKANGLFEELKGKCAQYDGVLHATFMDWFFKKGRAKEGMEMYQSLLDRGISKMNPNTGNILLSVLLKHGKEPEAWKLFDQMLGNHSPPVFHAVNSNSYNIMVNECFTSGKYSEAIQVFRRIGKQLGSKPFAMDILGYNNIITKLCDNNLLVEAEALFEELISSTKSLSPNAITYRILIEAYFREDRTDDAFRLFTKMVKSKLWVTATFGCKVFNELVKNKKVEKAFEMLEIMEESDVKPDPTIYEILIFGLRNENLLDKSRTVVIQMLKHGVGLTPTLWKFLPEIFVKARWNNTDVCKQLHNTGHSSLSQTSRTTEELKAQDIIRKLEERVENMERKYAKMRAHMKAMKSTSSKSRLKRRLLL</sequence>
<dbReference type="Pfam" id="PF01535">
    <property type="entry name" value="PPR"/>
    <property type="match status" value="4"/>
</dbReference>
<keyword evidence="1" id="KW-0677">Repeat</keyword>
<dbReference type="InterPro" id="IPR002885">
    <property type="entry name" value="PPR_rpt"/>
</dbReference>
<dbReference type="NCBIfam" id="TIGR00756">
    <property type="entry name" value="PPR"/>
    <property type="match status" value="2"/>
</dbReference>
<dbReference type="PANTHER" id="PTHR47937">
    <property type="entry name" value="PLASTID TRANSCRIPTIONALLY ACTIVE CHROMOSOME 2-LIKE PROTEIN"/>
    <property type="match status" value="1"/>
</dbReference>